<dbReference type="PATRIC" id="fig|246787.4.peg.993"/>
<accession>A0A0P0FSQ2</accession>
<gene>
    <name evidence="1" type="ORF">BcellWH2_00962</name>
</gene>
<dbReference type="Proteomes" id="UP000061809">
    <property type="component" value="Chromosome"/>
</dbReference>
<name>A0A0P0FSQ2_9BACE</name>
<proteinExistence type="predicted"/>
<organism evidence="1 2">
    <name type="scientific">Bacteroides cellulosilyticus</name>
    <dbReference type="NCBI Taxonomy" id="246787"/>
    <lineage>
        <taxon>Bacteria</taxon>
        <taxon>Pseudomonadati</taxon>
        <taxon>Bacteroidota</taxon>
        <taxon>Bacteroidia</taxon>
        <taxon>Bacteroidales</taxon>
        <taxon>Bacteroidaceae</taxon>
        <taxon>Bacteroides</taxon>
    </lineage>
</organism>
<evidence type="ECO:0000313" key="2">
    <source>
        <dbReference type="Proteomes" id="UP000061809"/>
    </source>
</evidence>
<dbReference type="GeneID" id="66307704"/>
<dbReference type="RefSeq" id="WP_029428490.1">
    <property type="nucleotide sequence ID" value="NZ_CAXUGF010000002.1"/>
</dbReference>
<evidence type="ECO:0000313" key="1">
    <source>
        <dbReference type="EMBL" id="ALJ58224.1"/>
    </source>
</evidence>
<protein>
    <submittedName>
        <fullName evidence="1">Uncharacterized protein</fullName>
    </submittedName>
</protein>
<dbReference type="KEGG" id="bcel:BcellWH2_00962"/>
<dbReference type="AlphaFoldDB" id="A0A0P0FSQ2"/>
<dbReference type="EMBL" id="CP012801">
    <property type="protein sequence ID" value="ALJ58224.1"/>
    <property type="molecule type" value="Genomic_DNA"/>
</dbReference>
<reference evidence="1 2" key="1">
    <citation type="journal article" date="2015" name="Science">
        <title>Genetic determinants of in vivo fitness and diet responsiveness in multiple human gut Bacteroides.</title>
        <authorList>
            <person name="Wu M."/>
            <person name="McNulty N.P."/>
            <person name="Rodionov D.A."/>
            <person name="Khoroshkin M.S."/>
            <person name="Griffin N.W."/>
            <person name="Cheng J."/>
            <person name="Latreille P."/>
            <person name="Kerstetter R.A."/>
            <person name="Terrapon N."/>
            <person name="Henrissat B."/>
            <person name="Osterman A.L."/>
            <person name="Gordon J.I."/>
        </authorList>
    </citation>
    <scope>NUCLEOTIDE SEQUENCE [LARGE SCALE GENOMIC DNA]</scope>
    <source>
        <strain evidence="1 2">WH2</strain>
    </source>
</reference>
<sequence length="138" mass="15999">MKIEELIDRYFEGQTSCEEERELRSFFTQENVPESLQVYRPLFVCLDQEAKAFRQESAPVKKPSFRRRFIYTAGGIAAGILLVIGIAGTQRYLHPTPENYVIIDGKQYTDVNLVHEQALAAFRDMRTTEDEVLDLMFE</sequence>